<name>A0A159YZQ6_9RHOB</name>
<dbReference type="InterPro" id="IPR001029">
    <property type="entry name" value="Flagellin_N"/>
</dbReference>
<protein>
    <recommendedName>
        <fullName evidence="3">Flagellin</fullName>
    </recommendedName>
</protein>
<gene>
    <name evidence="6" type="ORF">AKL17_0797</name>
</gene>
<comment type="function">
    <text evidence="3">Flagellin is the subunit protein which polymerizes to form the filaments of bacterial flagella.</text>
</comment>
<keyword evidence="7" id="KW-1185">Reference proteome</keyword>
<dbReference type="Pfam" id="PF00700">
    <property type="entry name" value="Flagellin_C"/>
    <property type="match status" value="1"/>
</dbReference>
<feature type="domain" description="Flagellin N-terminal" evidence="4">
    <location>
        <begin position="4"/>
        <end position="138"/>
    </location>
</feature>
<dbReference type="Proteomes" id="UP000076128">
    <property type="component" value="Chromosome"/>
</dbReference>
<evidence type="ECO:0000259" key="4">
    <source>
        <dbReference type="Pfam" id="PF00669"/>
    </source>
</evidence>
<keyword evidence="6" id="KW-0966">Cell projection</keyword>
<dbReference type="Pfam" id="PF00669">
    <property type="entry name" value="Flagellin_N"/>
    <property type="match status" value="1"/>
</dbReference>
<dbReference type="KEGG" id="daa:AKL17_0797"/>
<keyword evidence="6" id="KW-0969">Cilium</keyword>
<dbReference type="PANTHER" id="PTHR42792:SF2">
    <property type="entry name" value="FLAGELLIN"/>
    <property type="match status" value="1"/>
</dbReference>
<dbReference type="AlphaFoldDB" id="A0A159YZQ6"/>
<reference evidence="6 7" key="1">
    <citation type="submission" date="2015-09" db="EMBL/GenBank/DDBJ databases">
        <title>Complete genome sequence of Defluviimonas alba cai42t isolated from an oilfield in Xinjiang.</title>
        <authorList>
            <person name="Geng S."/>
            <person name="Pan X."/>
            <person name="Wu X."/>
        </authorList>
    </citation>
    <scope>NUCLEOTIDE SEQUENCE [LARGE SCALE GENOMIC DNA]</scope>
    <source>
        <strain evidence="7">cai42</strain>
    </source>
</reference>
<dbReference type="GO" id="GO:0005198">
    <property type="term" value="F:structural molecule activity"/>
    <property type="evidence" value="ECO:0007669"/>
    <property type="project" value="UniProtKB-UniRule"/>
</dbReference>
<feature type="domain" description="Flagellin C-terminal" evidence="5">
    <location>
        <begin position="344"/>
        <end position="428"/>
    </location>
</feature>
<dbReference type="PATRIC" id="fig|1335048.3.peg.826"/>
<evidence type="ECO:0000256" key="2">
    <source>
        <dbReference type="ARBA" id="ARBA00023143"/>
    </source>
</evidence>
<keyword evidence="2 3" id="KW-0975">Bacterial flagellum</keyword>
<accession>A0A159YZQ6</accession>
<keyword evidence="3" id="KW-0964">Secreted</keyword>
<evidence type="ECO:0000259" key="5">
    <source>
        <dbReference type="Pfam" id="PF00700"/>
    </source>
</evidence>
<dbReference type="RefSeq" id="WP_066809880.1">
    <property type="nucleotide sequence ID" value="NZ_CP012661.1"/>
</dbReference>
<sequence length="429" mass="43309">MSSILTNTSAMVALQTLKGINSGLAKTQSEIATGKTVASAKDNAAVWAISKVMESDVKGFSGISDSLSLGESTVAVARKASEAITDLLTKMKGKIVSAQEENVDRAKLQTDINALVDQIGTVVGAAQFNGLNLIDGSSAADVKVLSSLDRKSDGTVSASHISVQRQNLAVTGSSTPQAFGTGTLTTPGDYLSGVGTTTTASTAPTLTSVAAAGVSNITIGQVAAGISYEITLGDLLINTADGGEATGQRTFQYVAGTDDGTAEVARNLISQINSFFGAATSQGYTATVGATDNVVQITNGSAAAIEAGLRASSGGTAGPSGAAGLSALSTIDVTTTSNAASALASIENLIKNSVDAAAAFGSVEDRITTQNDFITNLSDAMKTGIGVLVDADMEEASARLQALQTQQQLGIQALSIANQQPQNILSLFR</sequence>
<comment type="subcellular location">
    <subcellularLocation>
        <location evidence="3">Secreted</location>
    </subcellularLocation>
    <subcellularLocation>
        <location evidence="3">Bacterial flagellum</location>
    </subcellularLocation>
</comment>
<comment type="similarity">
    <text evidence="1 3">Belongs to the bacterial flagellin family.</text>
</comment>
<dbReference type="InterPro" id="IPR001492">
    <property type="entry name" value="Flagellin"/>
</dbReference>
<evidence type="ECO:0000313" key="6">
    <source>
        <dbReference type="EMBL" id="AMY68056.1"/>
    </source>
</evidence>
<evidence type="ECO:0000313" key="7">
    <source>
        <dbReference type="Proteomes" id="UP000076128"/>
    </source>
</evidence>
<keyword evidence="6" id="KW-0282">Flagellum</keyword>
<organism evidence="6 7">
    <name type="scientific">Frigidibacter mobilis</name>
    <dbReference type="NCBI Taxonomy" id="1335048"/>
    <lineage>
        <taxon>Bacteria</taxon>
        <taxon>Pseudomonadati</taxon>
        <taxon>Pseudomonadota</taxon>
        <taxon>Alphaproteobacteria</taxon>
        <taxon>Rhodobacterales</taxon>
        <taxon>Paracoccaceae</taxon>
        <taxon>Frigidibacter</taxon>
    </lineage>
</organism>
<dbReference type="GO" id="GO:0009288">
    <property type="term" value="C:bacterial-type flagellum"/>
    <property type="evidence" value="ECO:0007669"/>
    <property type="project" value="UniProtKB-SubCell"/>
</dbReference>
<dbReference type="InterPro" id="IPR046358">
    <property type="entry name" value="Flagellin_C"/>
</dbReference>
<dbReference type="SUPFAM" id="SSF64518">
    <property type="entry name" value="Phase 1 flagellin"/>
    <property type="match status" value="1"/>
</dbReference>
<evidence type="ECO:0000256" key="3">
    <source>
        <dbReference type="RuleBase" id="RU362073"/>
    </source>
</evidence>
<dbReference type="GO" id="GO:0005576">
    <property type="term" value="C:extracellular region"/>
    <property type="evidence" value="ECO:0007669"/>
    <property type="project" value="UniProtKB-SubCell"/>
</dbReference>
<dbReference type="PRINTS" id="PR00207">
    <property type="entry name" value="FLAGELLIN"/>
</dbReference>
<dbReference type="PANTHER" id="PTHR42792">
    <property type="entry name" value="FLAGELLIN"/>
    <property type="match status" value="1"/>
</dbReference>
<proteinExistence type="inferred from homology"/>
<dbReference type="STRING" id="1335048.AKL17_0797"/>
<dbReference type="OrthoDB" id="8328560at2"/>
<evidence type="ECO:0000256" key="1">
    <source>
        <dbReference type="ARBA" id="ARBA00005709"/>
    </source>
</evidence>
<dbReference type="Gene3D" id="1.20.1330.10">
    <property type="entry name" value="f41 fragment of flagellin, N-terminal domain"/>
    <property type="match status" value="2"/>
</dbReference>
<dbReference type="EMBL" id="CP012661">
    <property type="protein sequence ID" value="AMY68056.1"/>
    <property type="molecule type" value="Genomic_DNA"/>
</dbReference>